<evidence type="ECO:0000313" key="2">
    <source>
        <dbReference type="EMBL" id="MDA4846205.1"/>
    </source>
</evidence>
<evidence type="ECO:0000259" key="1">
    <source>
        <dbReference type="PROSITE" id="PS51186"/>
    </source>
</evidence>
<sequence length="195" mass="22783">MKWHRRRIAALEKTIETERFVVRPAGRLRALQLFKKMNEDAEILLQLSHSDKKAGWWRLIRKYRLPNGRSRFMYEIIPTGSDECIGYHEIYLVPYRSATLGVVILDRDWWGKGVPLEVRKAIMAQFVRHAGVERFTGSVEARNFASVLNYRKLGFNHSGTMHRCNFNTKTNVPVDYLNFELLKENFPPYLPGAEA</sequence>
<dbReference type="PROSITE" id="PS51186">
    <property type="entry name" value="GNAT"/>
    <property type="match status" value="1"/>
</dbReference>
<dbReference type="EMBL" id="JAPJZH010000007">
    <property type="protein sequence ID" value="MDA4846205.1"/>
    <property type="molecule type" value="Genomic_DNA"/>
</dbReference>
<keyword evidence="3" id="KW-1185">Reference proteome</keyword>
<dbReference type="InterPro" id="IPR016181">
    <property type="entry name" value="Acyl_CoA_acyltransferase"/>
</dbReference>
<evidence type="ECO:0000313" key="3">
    <source>
        <dbReference type="Proteomes" id="UP001148313"/>
    </source>
</evidence>
<accession>A0ABT4VND8</accession>
<proteinExistence type="predicted"/>
<dbReference type="InterPro" id="IPR000182">
    <property type="entry name" value="GNAT_dom"/>
</dbReference>
<dbReference type="Gene3D" id="3.40.630.30">
    <property type="match status" value="1"/>
</dbReference>
<feature type="domain" description="N-acetyltransferase" evidence="1">
    <location>
        <begin position="32"/>
        <end position="183"/>
    </location>
</feature>
<reference evidence="2" key="1">
    <citation type="submission" date="2022-11" db="EMBL/GenBank/DDBJ databases">
        <title>Hoeflea poritis sp. nov., isolated from scleractinian coral Porites lutea.</title>
        <authorList>
            <person name="Zhang G."/>
            <person name="Wei Q."/>
            <person name="Cai L."/>
        </authorList>
    </citation>
    <scope>NUCLEOTIDE SEQUENCE</scope>
    <source>
        <strain evidence="2">E7-10</strain>
    </source>
</reference>
<comment type="caution">
    <text evidence="2">The sequence shown here is derived from an EMBL/GenBank/DDBJ whole genome shotgun (WGS) entry which is preliminary data.</text>
</comment>
<organism evidence="2 3">
    <name type="scientific">Hoeflea poritis</name>
    <dbReference type="NCBI Taxonomy" id="2993659"/>
    <lineage>
        <taxon>Bacteria</taxon>
        <taxon>Pseudomonadati</taxon>
        <taxon>Pseudomonadota</taxon>
        <taxon>Alphaproteobacteria</taxon>
        <taxon>Hyphomicrobiales</taxon>
        <taxon>Rhizobiaceae</taxon>
        <taxon>Hoeflea</taxon>
    </lineage>
</organism>
<dbReference type="Pfam" id="PF13302">
    <property type="entry name" value="Acetyltransf_3"/>
    <property type="match status" value="1"/>
</dbReference>
<dbReference type="RefSeq" id="WP_271089935.1">
    <property type="nucleotide sequence ID" value="NZ_JAPJZH010000007.1"/>
</dbReference>
<protein>
    <submittedName>
        <fullName evidence="2">GNAT family protein</fullName>
    </submittedName>
</protein>
<name>A0ABT4VND8_9HYPH</name>
<dbReference type="Proteomes" id="UP001148313">
    <property type="component" value="Unassembled WGS sequence"/>
</dbReference>
<gene>
    <name evidence="2" type="ORF">OOZ53_12640</name>
</gene>
<dbReference type="SUPFAM" id="SSF55729">
    <property type="entry name" value="Acyl-CoA N-acyltransferases (Nat)"/>
    <property type="match status" value="1"/>
</dbReference>